<comment type="caution">
    <text evidence="5">The sequence shown here is derived from an EMBL/GenBank/DDBJ whole genome shotgun (WGS) entry which is preliminary data.</text>
</comment>
<dbReference type="PANTHER" id="PTHR43685">
    <property type="entry name" value="GLYCOSYLTRANSFERASE"/>
    <property type="match status" value="1"/>
</dbReference>
<comment type="similarity">
    <text evidence="1">Belongs to the glycosyltransferase 2 family.</text>
</comment>
<gene>
    <name evidence="5" type="ORF">AAIG39_15165</name>
</gene>
<dbReference type="InterPro" id="IPR050834">
    <property type="entry name" value="Glycosyltransf_2"/>
</dbReference>
<dbReference type="CDD" id="cd00761">
    <property type="entry name" value="Glyco_tranf_GTA_type"/>
    <property type="match status" value="1"/>
</dbReference>
<evidence type="ECO:0000313" key="5">
    <source>
        <dbReference type="EMBL" id="MEN0580334.1"/>
    </source>
</evidence>
<dbReference type="EMBL" id="JBCIVJ010000011">
    <property type="protein sequence ID" value="MEN0580334.1"/>
    <property type="molecule type" value="Genomic_DNA"/>
</dbReference>
<organism evidence="5 6">
    <name type="scientific">Phytobacter palmae</name>
    <dbReference type="NCBI Taxonomy" id="1855371"/>
    <lineage>
        <taxon>Bacteria</taxon>
        <taxon>Pseudomonadati</taxon>
        <taxon>Pseudomonadota</taxon>
        <taxon>Gammaproteobacteria</taxon>
        <taxon>Enterobacterales</taxon>
        <taxon>Enterobacteriaceae</taxon>
        <taxon>Phytobacter</taxon>
    </lineage>
</organism>
<evidence type="ECO:0000259" key="4">
    <source>
        <dbReference type="Pfam" id="PF00535"/>
    </source>
</evidence>
<keyword evidence="6" id="KW-1185">Reference proteome</keyword>
<dbReference type="Proteomes" id="UP001411173">
    <property type="component" value="Unassembled WGS sequence"/>
</dbReference>
<proteinExistence type="inferred from homology"/>
<dbReference type="Gene3D" id="3.90.550.10">
    <property type="entry name" value="Spore Coat Polysaccharide Biosynthesis Protein SpsA, Chain A"/>
    <property type="match status" value="1"/>
</dbReference>
<protein>
    <submittedName>
        <fullName evidence="5">Glycosyltransferase family 2 protein</fullName>
        <ecNumber evidence="5">2.4.-.-</ecNumber>
    </submittedName>
</protein>
<dbReference type="RefSeq" id="WP_343194196.1">
    <property type="nucleotide sequence ID" value="NZ_JBCIVJ010000011.1"/>
</dbReference>
<dbReference type="PANTHER" id="PTHR43685:SF5">
    <property type="entry name" value="GLYCOSYLTRANSFERASE EPSE-RELATED"/>
    <property type="match status" value="1"/>
</dbReference>
<evidence type="ECO:0000256" key="1">
    <source>
        <dbReference type="ARBA" id="ARBA00006739"/>
    </source>
</evidence>
<dbReference type="InterPro" id="IPR029044">
    <property type="entry name" value="Nucleotide-diphossugar_trans"/>
</dbReference>
<dbReference type="InterPro" id="IPR001173">
    <property type="entry name" value="Glyco_trans_2-like"/>
</dbReference>
<dbReference type="GO" id="GO:0016757">
    <property type="term" value="F:glycosyltransferase activity"/>
    <property type="evidence" value="ECO:0007669"/>
    <property type="project" value="UniProtKB-KW"/>
</dbReference>
<keyword evidence="3 5" id="KW-0808">Transferase</keyword>
<evidence type="ECO:0000256" key="2">
    <source>
        <dbReference type="ARBA" id="ARBA00022676"/>
    </source>
</evidence>
<feature type="domain" description="Glycosyltransferase 2-like" evidence="4">
    <location>
        <begin position="215"/>
        <end position="345"/>
    </location>
</feature>
<accession>A0ABU9V6P6</accession>
<reference evidence="5 6" key="1">
    <citation type="submission" date="2024-02" db="EMBL/GenBank/DDBJ databases">
        <title>Whole genome of MDR Enterobacteriaceae from southern Thailand.</title>
        <authorList>
            <person name="Surachat K."/>
        </authorList>
    </citation>
    <scope>NUCLEOTIDE SEQUENCE [LARGE SCALE GENOMIC DNA]</scope>
    <source>
        <strain evidence="5 6">PSU_29</strain>
    </source>
</reference>
<name>A0ABU9V6P6_9ENTR</name>
<sequence>MLNYLRFLRCYRQKRYVHALAWVAHRKFRLEIDKKLIAMYRLGMYQSVSQLPVKPSCWQSTLAKAVSLAATGEIDAAQSVVTSFQSQYIQAQQRKALINGLAPFMPQTALMLIDDFPDVSPALHVALLLRDGHIAQARSLIESLPVNVIKHEPELLLLQANAFGGDSGIQLQRLNIYLAAFDLPPLSLNDPLFAPSPLNVRVAEESESQTGPLISVLMTTFNTGKRAEAAIASLLAQSYKSLELIIVDDASNDDTFERLEKLARQDNRIRLLRLPRNVGTYAAKRIGLMHAQGEFVTCHDSDDWSHPEKLSRQLAPLLADSTIICTVSNWVRMQDDGVYYARQIYPLARLNPSSPLFRREVVIREAGAWDCVKTGADSEFLARLKLIFGANAIKKVNEPLTLGSHRSDSLMTAASTGYMQTGISPQRQKYWEAWSQWHIDCLASGDRPYIDISMPFIVPRPFDVPINLQVDPVALGDCQQVLELSECCSLSDCEKV</sequence>
<dbReference type="Pfam" id="PF00535">
    <property type="entry name" value="Glycos_transf_2"/>
    <property type="match status" value="1"/>
</dbReference>
<keyword evidence="2 5" id="KW-0328">Glycosyltransferase</keyword>
<evidence type="ECO:0000256" key="3">
    <source>
        <dbReference type="ARBA" id="ARBA00022679"/>
    </source>
</evidence>
<dbReference type="EC" id="2.4.-.-" evidence="5"/>
<evidence type="ECO:0000313" key="6">
    <source>
        <dbReference type="Proteomes" id="UP001411173"/>
    </source>
</evidence>
<dbReference type="SUPFAM" id="SSF53448">
    <property type="entry name" value="Nucleotide-diphospho-sugar transferases"/>
    <property type="match status" value="1"/>
</dbReference>